<organism evidence="10 11">
    <name type="scientific">Variovorax ginsengisoli</name>
    <dbReference type="NCBI Taxonomy" id="363844"/>
    <lineage>
        <taxon>Bacteria</taxon>
        <taxon>Pseudomonadati</taxon>
        <taxon>Pseudomonadota</taxon>
        <taxon>Betaproteobacteria</taxon>
        <taxon>Burkholderiales</taxon>
        <taxon>Comamonadaceae</taxon>
        <taxon>Variovorax</taxon>
    </lineage>
</organism>
<keyword evidence="6" id="KW-0520">NAD</keyword>
<dbReference type="EMBL" id="JAUKVY010000037">
    <property type="protein sequence ID" value="MDO1537251.1"/>
    <property type="molecule type" value="Genomic_DNA"/>
</dbReference>
<keyword evidence="11" id="KW-1185">Reference proteome</keyword>
<sequence>MTGNRVLTFQGPMKLEIKTIDYPKLEDPRGRKIEHGVIIKLVSTNICGSDQHIYHGRFEVPQGMVMGHENTGEVVEVGRDVERIEKGDLVSVPFNVSCGRCRNCKERHTDACENSYVNDLVNCGAYGFNLGGWQGGQADYMLVPYADWNLLKFPDRDQAMEKILDLTLLSDILPTGYHGCIEAGVRTGSTVYIAGAGPVGRCAAASARLLGASCIIVADRLRERLDLVKKCGYETVDTTSATPVPDQIEAILGEREVDAGVDCVGLEAHGYGEEDRDEHSEAVINVLFDIVRAGGAMGIPGIYTNLDPGAPKTDMAKKGELPLAFSKAWIKSPKLTGGQAPVMHYNRDLMMAILWDRMPYLREVANTEVISLEDAPAAYKTFSDGSPKKFVIDPHNMLKKAA</sequence>
<comment type="caution">
    <text evidence="10">The sequence shown here is derived from an EMBL/GenBank/DDBJ whole genome shotgun (WGS) entry which is preliminary data.</text>
</comment>
<protein>
    <submittedName>
        <fullName evidence="10">Alcohol dehydrogenase catalytic domain-containing protein</fullName>
    </submittedName>
</protein>
<comment type="similarity">
    <text evidence="2 7">Belongs to the zinc-containing alcohol dehydrogenase family.</text>
</comment>
<keyword evidence="4 7" id="KW-0862">Zinc</keyword>
<feature type="domain" description="Alcohol dehydrogenase-like C-terminal" evidence="8">
    <location>
        <begin position="198"/>
        <end position="267"/>
    </location>
</feature>
<dbReference type="CDD" id="cd08282">
    <property type="entry name" value="PFDH_like"/>
    <property type="match status" value="1"/>
</dbReference>
<evidence type="ECO:0000256" key="5">
    <source>
        <dbReference type="ARBA" id="ARBA00023002"/>
    </source>
</evidence>
<evidence type="ECO:0000256" key="4">
    <source>
        <dbReference type="ARBA" id="ARBA00022833"/>
    </source>
</evidence>
<evidence type="ECO:0000256" key="6">
    <source>
        <dbReference type="ARBA" id="ARBA00023027"/>
    </source>
</evidence>
<keyword evidence="3 7" id="KW-0479">Metal-binding</keyword>
<dbReference type="Pfam" id="PF00107">
    <property type="entry name" value="ADH_zinc_N"/>
    <property type="match status" value="1"/>
</dbReference>
<dbReference type="PANTHER" id="PTHR42813">
    <property type="entry name" value="ZINC-TYPE ALCOHOL DEHYDROGENASE-LIKE"/>
    <property type="match status" value="1"/>
</dbReference>
<keyword evidence="5" id="KW-0560">Oxidoreductase</keyword>
<gene>
    <name evidence="10" type="ORF">Q2T77_33800</name>
</gene>
<dbReference type="Proteomes" id="UP001169027">
    <property type="component" value="Unassembled WGS sequence"/>
</dbReference>
<dbReference type="InterPro" id="IPR002328">
    <property type="entry name" value="ADH_Zn_CS"/>
</dbReference>
<feature type="domain" description="Alcohol dehydrogenase-like N-terminal" evidence="9">
    <location>
        <begin position="35"/>
        <end position="154"/>
    </location>
</feature>
<evidence type="ECO:0000313" key="11">
    <source>
        <dbReference type="Proteomes" id="UP001169027"/>
    </source>
</evidence>
<dbReference type="SUPFAM" id="SSF51735">
    <property type="entry name" value="NAD(P)-binding Rossmann-fold domains"/>
    <property type="match status" value="1"/>
</dbReference>
<dbReference type="Gene3D" id="3.90.180.10">
    <property type="entry name" value="Medium-chain alcohol dehydrogenases, catalytic domain"/>
    <property type="match status" value="1"/>
</dbReference>
<evidence type="ECO:0000259" key="9">
    <source>
        <dbReference type="Pfam" id="PF08240"/>
    </source>
</evidence>
<dbReference type="InterPro" id="IPR011032">
    <property type="entry name" value="GroES-like_sf"/>
</dbReference>
<evidence type="ECO:0000256" key="2">
    <source>
        <dbReference type="ARBA" id="ARBA00008072"/>
    </source>
</evidence>
<reference evidence="10" key="1">
    <citation type="submission" date="2023-06" db="EMBL/GenBank/DDBJ databases">
        <authorList>
            <person name="Jiang Y."/>
            <person name="Liu Q."/>
        </authorList>
    </citation>
    <scope>NUCLEOTIDE SEQUENCE</scope>
    <source>
        <strain evidence="10">CGMCC 1.12090</strain>
    </source>
</reference>
<dbReference type="PANTHER" id="PTHR42813:SF3">
    <property type="entry name" value="GLUTATHIONE-INDEPENDENT FORMALDEHYDE DEHYDROGENASE"/>
    <property type="match status" value="1"/>
</dbReference>
<accession>A0ABT8SE92</accession>
<dbReference type="Pfam" id="PF08240">
    <property type="entry name" value="ADH_N"/>
    <property type="match status" value="1"/>
</dbReference>
<dbReference type="InterPro" id="IPR013149">
    <property type="entry name" value="ADH-like_C"/>
</dbReference>
<evidence type="ECO:0000256" key="7">
    <source>
        <dbReference type="RuleBase" id="RU361277"/>
    </source>
</evidence>
<proteinExistence type="inferred from homology"/>
<dbReference type="Gene3D" id="3.40.50.720">
    <property type="entry name" value="NAD(P)-binding Rossmann-like Domain"/>
    <property type="match status" value="1"/>
</dbReference>
<evidence type="ECO:0000313" key="10">
    <source>
        <dbReference type="EMBL" id="MDO1537251.1"/>
    </source>
</evidence>
<evidence type="ECO:0000256" key="1">
    <source>
        <dbReference type="ARBA" id="ARBA00001947"/>
    </source>
</evidence>
<evidence type="ECO:0000259" key="8">
    <source>
        <dbReference type="Pfam" id="PF00107"/>
    </source>
</evidence>
<evidence type="ECO:0000256" key="3">
    <source>
        <dbReference type="ARBA" id="ARBA00022723"/>
    </source>
</evidence>
<name>A0ABT8SE92_9BURK</name>
<dbReference type="SUPFAM" id="SSF50129">
    <property type="entry name" value="GroES-like"/>
    <property type="match status" value="1"/>
</dbReference>
<dbReference type="InterPro" id="IPR036291">
    <property type="entry name" value="NAD(P)-bd_dom_sf"/>
</dbReference>
<dbReference type="RefSeq" id="WP_301815573.1">
    <property type="nucleotide sequence ID" value="NZ_JAUJZH010000037.1"/>
</dbReference>
<dbReference type="InterPro" id="IPR013154">
    <property type="entry name" value="ADH-like_N"/>
</dbReference>
<comment type="cofactor">
    <cofactor evidence="1 7">
        <name>Zn(2+)</name>
        <dbReference type="ChEBI" id="CHEBI:29105"/>
    </cofactor>
</comment>
<dbReference type="PROSITE" id="PS00059">
    <property type="entry name" value="ADH_ZINC"/>
    <property type="match status" value="1"/>
</dbReference>